<keyword evidence="1" id="KW-0862">Zinc</keyword>
<gene>
    <name evidence="3" type="ORF">HHI36_007045</name>
</gene>
<dbReference type="AlphaFoldDB" id="A0ABD2MNG4"/>
<feature type="binding site" evidence="1">
    <location>
        <position position="59"/>
    </location>
    <ligand>
        <name>Zn(2+)</name>
        <dbReference type="ChEBI" id="CHEBI:29105"/>
    </ligand>
</feature>
<sequence length="106" mass="12291">MLGIVGNIQEISKLCRCCMENGQFNIFTTVFETQMIAKLIGKCTSSEISFEDEYPKTICQQCFDKVVSCYLFLTKYQKVQKLLQNLLKMKKSSKEINLIVIQKIYI</sequence>
<dbReference type="EMBL" id="JABFTP020000021">
    <property type="protein sequence ID" value="KAL3267907.1"/>
    <property type="molecule type" value="Genomic_DNA"/>
</dbReference>
<comment type="caution">
    <text evidence="3">The sequence shown here is derived from an EMBL/GenBank/DDBJ whole genome shotgun (WGS) entry which is preliminary data.</text>
</comment>
<feature type="binding site" evidence="1">
    <location>
        <position position="15"/>
    </location>
    <ligand>
        <name>Zn(2+)</name>
        <dbReference type="ChEBI" id="CHEBI:29105"/>
    </ligand>
</feature>
<feature type="binding site" evidence="1">
    <location>
        <position position="18"/>
    </location>
    <ligand>
        <name>Zn(2+)</name>
        <dbReference type="ChEBI" id="CHEBI:29105"/>
    </ligand>
</feature>
<accession>A0ABD2MNG4</accession>
<evidence type="ECO:0000313" key="3">
    <source>
        <dbReference type="EMBL" id="KAL3267907.1"/>
    </source>
</evidence>
<dbReference type="SUPFAM" id="SSF57716">
    <property type="entry name" value="Glucocorticoid receptor-like (DNA-binding domain)"/>
    <property type="match status" value="1"/>
</dbReference>
<keyword evidence="4" id="KW-1185">Reference proteome</keyword>
<dbReference type="Gene3D" id="3.40.1800.20">
    <property type="match status" value="1"/>
</dbReference>
<dbReference type="InterPro" id="IPR012934">
    <property type="entry name" value="Znf_AD"/>
</dbReference>
<feature type="domain" description="ZAD" evidence="2">
    <location>
        <begin position="13"/>
        <end position="86"/>
    </location>
</feature>
<evidence type="ECO:0000259" key="2">
    <source>
        <dbReference type="PROSITE" id="PS51915"/>
    </source>
</evidence>
<protein>
    <recommendedName>
        <fullName evidence="2">ZAD domain-containing protein</fullName>
    </recommendedName>
</protein>
<dbReference type="SMART" id="SM00868">
    <property type="entry name" value="zf-AD"/>
    <property type="match status" value="1"/>
</dbReference>
<evidence type="ECO:0000256" key="1">
    <source>
        <dbReference type="PROSITE-ProRule" id="PRU01263"/>
    </source>
</evidence>
<dbReference type="PROSITE" id="PS51915">
    <property type="entry name" value="ZAD"/>
    <property type="match status" value="1"/>
</dbReference>
<name>A0ABD2MNG4_9CUCU</name>
<dbReference type="GO" id="GO:0008270">
    <property type="term" value="F:zinc ion binding"/>
    <property type="evidence" value="ECO:0007669"/>
    <property type="project" value="UniProtKB-UniRule"/>
</dbReference>
<keyword evidence="1" id="KW-0479">Metal-binding</keyword>
<feature type="binding site" evidence="1">
    <location>
        <position position="62"/>
    </location>
    <ligand>
        <name>Zn(2+)</name>
        <dbReference type="ChEBI" id="CHEBI:29105"/>
    </ligand>
</feature>
<reference evidence="3 4" key="1">
    <citation type="journal article" date="2021" name="BMC Biol.">
        <title>Horizontally acquired antibacterial genes associated with adaptive radiation of ladybird beetles.</title>
        <authorList>
            <person name="Li H.S."/>
            <person name="Tang X.F."/>
            <person name="Huang Y.H."/>
            <person name="Xu Z.Y."/>
            <person name="Chen M.L."/>
            <person name="Du X.Y."/>
            <person name="Qiu B.Y."/>
            <person name="Chen P.T."/>
            <person name="Zhang W."/>
            <person name="Slipinski A."/>
            <person name="Escalona H.E."/>
            <person name="Waterhouse R.M."/>
            <person name="Zwick A."/>
            <person name="Pang H."/>
        </authorList>
    </citation>
    <scope>NUCLEOTIDE SEQUENCE [LARGE SCALE GENOMIC DNA]</scope>
    <source>
        <strain evidence="3">SYSU2018</strain>
    </source>
</reference>
<proteinExistence type="predicted"/>
<organism evidence="3 4">
    <name type="scientific">Cryptolaemus montrouzieri</name>
    <dbReference type="NCBI Taxonomy" id="559131"/>
    <lineage>
        <taxon>Eukaryota</taxon>
        <taxon>Metazoa</taxon>
        <taxon>Ecdysozoa</taxon>
        <taxon>Arthropoda</taxon>
        <taxon>Hexapoda</taxon>
        <taxon>Insecta</taxon>
        <taxon>Pterygota</taxon>
        <taxon>Neoptera</taxon>
        <taxon>Endopterygota</taxon>
        <taxon>Coleoptera</taxon>
        <taxon>Polyphaga</taxon>
        <taxon>Cucujiformia</taxon>
        <taxon>Coccinelloidea</taxon>
        <taxon>Coccinellidae</taxon>
        <taxon>Scymninae</taxon>
        <taxon>Scymnini</taxon>
        <taxon>Cryptolaemus</taxon>
    </lineage>
</organism>
<evidence type="ECO:0000313" key="4">
    <source>
        <dbReference type="Proteomes" id="UP001516400"/>
    </source>
</evidence>
<dbReference type="Pfam" id="PF07776">
    <property type="entry name" value="zf-AD"/>
    <property type="match status" value="1"/>
</dbReference>
<keyword evidence="1" id="KW-0863">Zinc-finger</keyword>
<dbReference type="Proteomes" id="UP001516400">
    <property type="component" value="Unassembled WGS sequence"/>
</dbReference>